<dbReference type="PROSITE" id="PS51462">
    <property type="entry name" value="NUDIX"/>
    <property type="match status" value="1"/>
</dbReference>
<dbReference type="PANTHER" id="PTHR10885:SF0">
    <property type="entry name" value="ISOPENTENYL-DIPHOSPHATE DELTA-ISOMERASE"/>
    <property type="match status" value="1"/>
</dbReference>
<evidence type="ECO:0000259" key="5">
    <source>
        <dbReference type="PROSITE" id="PS51462"/>
    </source>
</evidence>
<organism evidence="6">
    <name type="scientific">freshwater metagenome</name>
    <dbReference type="NCBI Taxonomy" id="449393"/>
    <lineage>
        <taxon>unclassified sequences</taxon>
        <taxon>metagenomes</taxon>
        <taxon>ecological metagenomes</taxon>
    </lineage>
</organism>
<comment type="cofactor">
    <cofactor evidence="1">
        <name>Mg(2+)</name>
        <dbReference type="ChEBI" id="CHEBI:18420"/>
    </cofactor>
</comment>
<proteinExistence type="predicted"/>
<dbReference type="EMBL" id="CAFBPN010000015">
    <property type="protein sequence ID" value="CAB5014454.1"/>
    <property type="molecule type" value="Genomic_DNA"/>
</dbReference>
<dbReference type="PIRSF" id="PIRSF017340">
    <property type="entry name" value="Nudix_hydro"/>
    <property type="match status" value="1"/>
</dbReference>
<dbReference type="InterPro" id="IPR024195">
    <property type="entry name" value="NUDIX_hydrolase_YfcD_pred"/>
</dbReference>
<name>A0A6J7QK56_9ZZZZ</name>
<dbReference type="AlphaFoldDB" id="A0A6J7QK56"/>
<protein>
    <submittedName>
        <fullName evidence="6">Unannotated protein</fullName>
    </submittedName>
</protein>
<dbReference type="Gene3D" id="3.90.79.10">
    <property type="entry name" value="Nucleoside Triphosphate Pyrophosphohydrolase"/>
    <property type="match status" value="1"/>
</dbReference>
<dbReference type="PANTHER" id="PTHR10885">
    <property type="entry name" value="ISOPENTENYL-DIPHOSPHATE DELTA-ISOMERASE"/>
    <property type="match status" value="1"/>
</dbReference>
<dbReference type="InterPro" id="IPR020084">
    <property type="entry name" value="NUDIX_hydrolase_CS"/>
</dbReference>
<evidence type="ECO:0000313" key="6">
    <source>
        <dbReference type="EMBL" id="CAB5014454.1"/>
    </source>
</evidence>
<evidence type="ECO:0000256" key="2">
    <source>
        <dbReference type="ARBA" id="ARBA00022723"/>
    </source>
</evidence>
<sequence length="169" mass="18908">MQNASEELVDIVDKDDNVLYQCTRKEMRAQVLRHRAVFIAVVNSAGELLIHQRSAMKDLWPSWWDLGVGGVVSAGESYDAAALRELDEEVGITGVPLVELGVGTYSDEEVSLVGRCFMVKYDGPLVLRDGEVVAIEWVSQNDLMQRLAERDFLPDSKAFVLPALQKIWK</sequence>
<dbReference type="SUPFAM" id="SSF55811">
    <property type="entry name" value="Nudix"/>
    <property type="match status" value="1"/>
</dbReference>
<reference evidence="6" key="1">
    <citation type="submission" date="2020-05" db="EMBL/GenBank/DDBJ databases">
        <authorList>
            <person name="Chiriac C."/>
            <person name="Salcher M."/>
            <person name="Ghai R."/>
            <person name="Kavagutti S V."/>
        </authorList>
    </citation>
    <scope>NUCLEOTIDE SEQUENCE</scope>
</reference>
<dbReference type="CDD" id="cd04697">
    <property type="entry name" value="NUDIX_Hydrolase"/>
    <property type="match status" value="1"/>
</dbReference>
<gene>
    <name evidence="6" type="ORF">UFOPK4098_00485</name>
</gene>
<feature type="domain" description="Nudix hydrolase" evidence="5">
    <location>
        <begin position="32"/>
        <end position="160"/>
    </location>
</feature>
<evidence type="ECO:0000256" key="1">
    <source>
        <dbReference type="ARBA" id="ARBA00001946"/>
    </source>
</evidence>
<keyword evidence="4" id="KW-0460">Magnesium</keyword>
<dbReference type="GO" id="GO:0016817">
    <property type="term" value="F:hydrolase activity, acting on acid anhydrides"/>
    <property type="evidence" value="ECO:0007669"/>
    <property type="project" value="InterPro"/>
</dbReference>
<keyword evidence="3" id="KW-0378">Hydrolase</keyword>
<evidence type="ECO:0000256" key="3">
    <source>
        <dbReference type="ARBA" id="ARBA00022801"/>
    </source>
</evidence>
<dbReference type="PROSITE" id="PS00893">
    <property type="entry name" value="NUDIX_BOX"/>
    <property type="match status" value="1"/>
</dbReference>
<dbReference type="GO" id="GO:0046872">
    <property type="term" value="F:metal ion binding"/>
    <property type="evidence" value="ECO:0007669"/>
    <property type="project" value="UniProtKB-KW"/>
</dbReference>
<accession>A0A6J7QK56</accession>
<dbReference type="Pfam" id="PF00293">
    <property type="entry name" value="NUDIX"/>
    <property type="match status" value="1"/>
</dbReference>
<keyword evidence="2" id="KW-0479">Metal-binding</keyword>
<evidence type="ECO:0000256" key="4">
    <source>
        <dbReference type="ARBA" id="ARBA00022842"/>
    </source>
</evidence>
<dbReference type="InterPro" id="IPR015797">
    <property type="entry name" value="NUDIX_hydrolase-like_dom_sf"/>
</dbReference>
<dbReference type="InterPro" id="IPR000086">
    <property type="entry name" value="NUDIX_hydrolase_dom"/>
</dbReference>